<evidence type="ECO:0000259" key="2">
    <source>
        <dbReference type="Pfam" id="PF13452"/>
    </source>
</evidence>
<evidence type="ECO:0000313" key="4">
    <source>
        <dbReference type="Proteomes" id="UP000199347"/>
    </source>
</evidence>
<dbReference type="RefSeq" id="WP_092816410.1">
    <property type="nucleotide sequence ID" value="NZ_FMVW01000012.1"/>
</dbReference>
<proteinExistence type="predicted"/>
<feature type="region of interest" description="Disordered" evidence="1">
    <location>
        <begin position="159"/>
        <end position="185"/>
    </location>
</feature>
<dbReference type="InterPro" id="IPR052741">
    <property type="entry name" value="Mitochondrial_HTD2"/>
</dbReference>
<dbReference type="SUPFAM" id="SSF54637">
    <property type="entry name" value="Thioesterase/thiol ester dehydrase-isomerase"/>
    <property type="match status" value="1"/>
</dbReference>
<evidence type="ECO:0000313" key="3">
    <source>
        <dbReference type="EMBL" id="SCZ46156.1"/>
    </source>
</evidence>
<evidence type="ECO:0000256" key="1">
    <source>
        <dbReference type="SAM" id="MobiDB-lite"/>
    </source>
</evidence>
<feature type="domain" description="FAS1-like dehydratase" evidence="2">
    <location>
        <begin position="18"/>
        <end position="149"/>
    </location>
</feature>
<dbReference type="Proteomes" id="UP000199347">
    <property type="component" value="Unassembled WGS sequence"/>
</dbReference>
<protein>
    <submittedName>
        <fullName evidence="3">3-methylfumaryl-CoA hydratase</fullName>
    </submittedName>
</protein>
<accession>A0A1G5P9C2</accession>
<dbReference type="Pfam" id="PF13452">
    <property type="entry name" value="FAS1_DH_region"/>
    <property type="match status" value="1"/>
</dbReference>
<dbReference type="OrthoDB" id="7183822at2"/>
<dbReference type="InterPro" id="IPR029069">
    <property type="entry name" value="HotDog_dom_sf"/>
</dbReference>
<gene>
    <name evidence="3" type="ORF">SAMN03080610_03578</name>
</gene>
<dbReference type="Gene3D" id="3.10.129.10">
    <property type="entry name" value="Hotdog Thioesterase"/>
    <property type="match status" value="2"/>
</dbReference>
<dbReference type="AlphaFoldDB" id="A0A1G5P9C2"/>
<dbReference type="PANTHER" id="PTHR28152">
    <property type="entry name" value="HYDROXYACYL-THIOESTER DEHYDRATASE TYPE 2, MITOCHONDRIAL"/>
    <property type="match status" value="1"/>
</dbReference>
<dbReference type="STRING" id="1120955.SAMN03080610_03578"/>
<organism evidence="3 4">
    <name type="scientific">Afifella marina DSM 2698</name>
    <dbReference type="NCBI Taxonomy" id="1120955"/>
    <lineage>
        <taxon>Bacteria</taxon>
        <taxon>Pseudomonadati</taxon>
        <taxon>Pseudomonadota</taxon>
        <taxon>Alphaproteobacteria</taxon>
        <taxon>Hyphomicrobiales</taxon>
        <taxon>Afifellaceae</taxon>
        <taxon>Afifella</taxon>
    </lineage>
</organism>
<dbReference type="PANTHER" id="PTHR28152:SF1">
    <property type="entry name" value="HYDROXYACYL-THIOESTER DEHYDRATASE TYPE 2, MITOCHONDRIAL"/>
    <property type="match status" value="1"/>
</dbReference>
<dbReference type="GO" id="GO:0019171">
    <property type="term" value="F:(3R)-hydroxyacyl-[acyl-carrier-protein] dehydratase activity"/>
    <property type="evidence" value="ECO:0007669"/>
    <property type="project" value="TreeGrafter"/>
</dbReference>
<sequence>MPPSTAAGTLDLEHLREWIGRSETVRDVVTPHLVAAFRATMDVEPGTPKTGDEAPAAIHWCLAPATVPMSGLGPDGHPSRGGFLPPVPLPRRMWAGGRLELEGPIRVGDEVERRSLVRDVVRKEGRTGELCFVTVDHEISTSRGLAIRERQDLVYREAASKNQAASPRPEQAAAEPSREALQAEQQKPVTADAVRLFRYSALTFNGHRIHYDRRYCIEEEGYPGLVVHGPMQATWLLHYAAELKGELPKTFDFRGVTPFFDGVPATLNATEKDDGLSLWVAADGTPTMQASATW</sequence>
<name>A0A1G5P9C2_AFIMA</name>
<dbReference type="InterPro" id="IPR039569">
    <property type="entry name" value="FAS1-like_DH_region"/>
</dbReference>
<keyword evidence="4" id="KW-1185">Reference proteome</keyword>
<dbReference type="EMBL" id="FMVW01000012">
    <property type="protein sequence ID" value="SCZ46156.1"/>
    <property type="molecule type" value="Genomic_DNA"/>
</dbReference>
<reference evidence="3 4" key="1">
    <citation type="submission" date="2016-10" db="EMBL/GenBank/DDBJ databases">
        <authorList>
            <person name="de Groot N.N."/>
        </authorList>
    </citation>
    <scope>NUCLEOTIDE SEQUENCE [LARGE SCALE GENOMIC DNA]</scope>
    <source>
        <strain evidence="3 4">DSM 2698</strain>
    </source>
</reference>